<name>A0A553RQD6_9TELE</name>
<keyword evidence="2" id="KW-1185">Reference proteome</keyword>
<proteinExistence type="predicted"/>
<protein>
    <recommendedName>
        <fullName evidence="3">AIG1-type G domain-containing protein</fullName>
    </recommendedName>
</protein>
<reference evidence="1 2" key="1">
    <citation type="journal article" date="2019" name="Sci. Data">
        <title>Hybrid genome assembly and annotation of Danionella translucida.</title>
        <authorList>
            <person name="Kadobianskyi M."/>
            <person name="Schulze L."/>
            <person name="Schuelke M."/>
            <person name="Judkewitz B."/>
        </authorList>
    </citation>
    <scope>NUCLEOTIDE SEQUENCE [LARGE SCALE GENOMIC DNA]</scope>
    <source>
        <strain evidence="1 2">Bolton</strain>
    </source>
</reference>
<organism evidence="1 2">
    <name type="scientific">Danionella cerebrum</name>
    <dbReference type="NCBI Taxonomy" id="2873325"/>
    <lineage>
        <taxon>Eukaryota</taxon>
        <taxon>Metazoa</taxon>
        <taxon>Chordata</taxon>
        <taxon>Craniata</taxon>
        <taxon>Vertebrata</taxon>
        <taxon>Euteleostomi</taxon>
        <taxon>Actinopterygii</taxon>
        <taxon>Neopterygii</taxon>
        <taxon>Teleostei</taxon>
        <taxon>Ostariophysi</taxon>
        <taxon>Cypriniformes</taxon>
        <taxon>Danionidae</taxon>
        <taxon>Danioninae</taxon>
        <taxon>Danionella</taxon>
    </lineage>
</organism>
<dbReference type="PANTHER" id="PTHR34488:SF1">
    <property type="entry name" value="SI:CH211-245H14.1-RELATED"/>
    <property type="match status" value="1"/>
</dbReference>
<gene>
    <name evidence="1" type="ORF">DNTS_017702</name>
</gene>
<dbReference type="AlphaFoldDB" id="A0A553RQD6"/>
<dbReference type="Proteomes" id="UP000316079">
    <property type="component" value="Unassembled WGS sequence"/>
</dbReference>
<comment type="caution">
    <text evidence="1">The sequence shown here is derived from an EMBL/GenBank/DDBJ whole genome shotgun (WGS) entry which is preliminary data.</text>
</comment>
<sequence>MSTMSTWCRIPEQEITGNAFFILETGRVEKAKKQFIDHLLQQRPNLKEVFSVSDCDVIVVFCPISSRAGSDIDAALEKLNKLSETKSAIFVVLHHTFDPERTVPDSSRIINRLNTLTVDCLFQEDIGLLNCSLNDESQPKVVQQFKCVE</sequence>
<dbReference type="EMBL" id="SRMA01000410">
    <property type="protein sequence ID" value="TRZ04390.1"/>
    <property type="molecule type" value="Genomic_DNA"/>
</dbReference>
<dbReference type="OrthoDB" id="8446971at2759"/>
<dbReference type="STRING" id="623744.A0A553RQD6"/>
<evidence type="ECO:0000313" key="2">
    <source>
        <dbReference type="Proteomes" id="UP000316079"/>
    </source>
</evidence>
<evidence type="ECO:0000313" key="1">
    <source>
        <dbReference type="EMBL" id="TRZ04390.1"/>
    </source>
</evidence>
<dbReference type="PANTHER" id="PTHR34488">
    <property type="entry name" value="SI:CH211-245H14.1-RELATED"/>
    <property type="match status" value="1"/>
</dbReference>
<evidence type="ECO:0008006" key="3">
    <source>
        <dbReference type="Google" id="ProtNLM"/>
    </source>
</evidence>
<accession>A0A553RQD6</accession>